<gene>
    <name evidence="2" type="ORF">AMR74_16030</name>
</gene>
<evidence type="ECO:0000313" key="3">
    <source>
        <dbReference type="Proteomes" id="UP000037747"/>
    </source>
</evidence>
<feature type="region of interest" description="Disordered" evidence="1">
    <location>
        <begin position="135"/>
        <end position="197"/>
    </location>
</feature>
<accession>A0A0M9AL24</accession>
<dbReference type="EMBL" id="LIST01000010">
    <property type="protein sequence ID" value="KOX94219.1"/>
    <property type="molecule type" value="Genomic_DNA"/>
</dbReference>
<evidence type="ECO:0000256" key="1">
    <source>
        <dbReference type="SAM" id="MobiDB-lite"/>
    </source>
</evidence>
<dbReference type="Proteomes" id="UP000037747">
    <property type="component" value="Unassembled WGS sequence"/>
</dbReference>
<sequence>MADTTIGVSNEVKDRLEPVKDEYGAPSWDAFLDDLVEQNVDVDLDQLDGVSEEKRERVEKTRATAVGVLTALDEADMVDEAVEIIREMTQQRMLAEHQQIIEHLLEKSRNGEPPNEMDRLLARVVIKTEGLRDQETPAAEIARGLFNESTTAERTTTREVSSSGTQQTESGAPIDENDASPDSGPLFSGTEDADEDI</sequence>
<comment type="caution">
    <text evidence="2">The sequence shown here is derived from an EMBL/GenBank/DDBJ whole genome shotgun (WGS) entry which is preliminary data.</text>
</comment>
<feature type="compositionally biased region" description="Low complexity" evidence="1">
    <location>
        <begin position="148"/>
        <end position="165"/>
    </location>
</feature>
<reference evidence="2 3" key="1">
    <citation type="submission" date="2015-08" db="EMBL/GenBank/DDBJ databases">
        <title>Genomes of Isolates from Cabo Rojo, PR.</title>
        <authorList>
            <person name="Sanchez-Nieves R.L."/>
            <person name="Montalvo-Rodriguez R."/>
        </authorList>
    </citation>
    <scope>NUCLEOTIDE SEQUENCE [LARGE SCALE GENOMIC DNA]</scope>
    <source>
        <strain evidence="2 3">5</strain>
    </source>
</reference>
<evidence type="ECO:0000313" key="2">
    <source>
        <dbReference type="EMBL" id="KOX94219.1"/>
    </source>
</evidence>
<proteinExistence type="predicted"/>
<dbReference type="RefSeq" id="WP_053773052.1">
    <property type="nucleotide sequence ID" value="NZ_LIST01000010.1"/>
</dbReference>
<dbReference type="OrthoDB" id="350420at2157"/>
<organism evidence="2 3">
    <name type="scientific">Halorubrum tropicale</name>
    <dbReference type="NCBI Taxonomy" id="1765655"/>
    <lineage>
        <taxon>Archaea</taxon>
        <taxon>Methanobacteriati</taxon>
        <taxon>Methanobacteriota</taxon>
        <taxon>Stenosarchaea group</taxon>
        <taxon>Halobacteria</taxon>
        <taxon>Halobacteriales</taxon>
        <taxon>Haloferacaceae</taxon>
        <taxon>Halorubrum</taxon>
    </lineage>
</organism>
<name>A0A0M9AL24_9EURY</name>
<keyword evidence="3" id="KW-1185">Reference proteome</keyword>
<dbReference type="PATRIC" id="fig|1705389.3.peg.1654"/>
<protein>
    <submittedName>
        <fullName evidence="2">Uncharacterized protein</fullName>
    </submittedName>
</protein>
<dbReference type="AlphaFoldDB" id="A0A0M9AL24"/>